<name>A0A9W6UZZ0_9ACTN</name>
<dbReference type="Proteomes" id="UP001165041">
    <property type="component" value="Unassembled WGS sequence"/>
</dbReference>
<gene>
    <name evidence="1" type="ORF">Kpho02_10320</name>
</gene>
<protein>
    <submittedName>
        <fullName evidence="1">Uncharacterized protein</fullName>
    </submittedName>
</protein>
<dbReference type="Pfam" id="PF14435">
    <property type="entry name" value="SUKH-4"/>
    <property type="match status" value="1"/>
</dbReference>
<sequence>MAPQVTYELLRSVFAEDEVLRFPEASLPASLTHAPSRAYLTTVGLPAVYNWLFLPPVWKAGEPLKTVGEVNPYLDDMVDLPEGAPDWTVVGEVADDVLALDGESGRLWFFPNGEDEITPCFDRIETLGLFLYVLQREKAALYGPEDGEDDGLDPRAEIDRVREELRAIEPAAFADPEGTWARLLQGFEDEWTDFSVEEPAPLGDGEFWVPPHLR</sequence>
<proteinExistence type="predicted"/>
<organism evidence="1 2">
    <name type="scientific">Kitasatospora phosalacinea</name>
    <dbReference type="NCBI Taxonomy" id="2065"/>
    <lineage>
        <taxon>Bacteria</taxon>
        <taxon>Bacillati</taxon>
        <taxon>Actinomycetota</taxon>
        <taxon>Actinomycetes</taxon>
        <taxon>Kitasatosporales</taxon>
        <taxon>Streptomycetaceae</taxon>
        <taxon>Kitasatospora</taxon>
    </lineage>
</organism>
<dbReference type="InterPro" id="IPR025851">
    <property type="entry name" value="SUKH-4"/>
</dbReference>
<evidence type="ECO:0000313" key="1">
    <source>
        <dbReference type="EMBL" id="GLW68733.1"/>
    </source>
</evidence>
<reference evidence="1" key="1">
    <citation type="submission" date="2023-02" db="EMBL/GenBank/DDBJ databases">
        <title>Kitasatospora phosalacinea NBRC 14627.</title>
        <authorList>
            <person name="Ichikawa N."/>
            <person name="Sato H."/>
            <person name="Tonouchi N."/>
        </authorList>
    </citation>
    <scope>NUCLEOTIDE SEQUENCE</scope>
    <source>
        <strain evidence="1">NBRC 14627</strain>
    </source>
</reference>
<evidence type="ECO:0000313" key="2">
    <source>
        <dbReference type="Proteomes" id="UP001165041"/>
    </source>
</evidence>
<dbReference type="AlphaFoldDB" id="A0A9W6UZZ0"/>
<accession>A0A9W6UZZ0</accession>
<dbReference type="RefSeq" id="WP_285733998.1">
    <property type="nucleotide sequence ID" value="NZ_BSSA01000002.1"/>
</dbReference>
<comment type="caution">
    <text evidence="1">The sequence shown here is derived from an EMBL/GenBank/DDBJ whole genome shotgun (WGS) entry which is preliminary data.</text>
</comment>
<dbReference type="EMBL" id="BSSA01000002">
    <property type="protein sequence ID" value="GLW68733.1"/>
    <property type="molecule type" value="Genomic_DNA"/>
</dbReference>